<organism evidence="1 2">
    <name type="scientific">Paenibacillus woosongensis</name>
    <dbReference type="NCBI Taxonomy" id="307580"/>
    <lineage>
        <taxon>Bacteria</taxon>
        <taxon>Bacillati</taxon>
        <taxon>Bacillota</taxon>
        <taxon>Bacilli</taxon>
        <taxon>Bacillales</taxon>
        <taxon>Paenibacillaceae</taxon>
        <taxon>Paenibacillus</taxon>
    </lineage>
</organism>
<evidence type="ECO:0008006" key="3">
    <source>
        <dbReference type="Google" id="ProtNLM"/>
    </source>
</evidence>
<comment type="caution">
    <text evidence="1">The sequence shown here is derived from an EMBL/GenBank/DDBJ whole genome shotgun (WGS) entry which is preliminary data.</text>
</comment>
<dbReference type="Proteomes" id="UP000447876">
    <property type="component" value="Unassembled WGS sequence"/>
</dbReference>
<reference evidence="1 2" key="1">
    <citation type="submission" date="2019-11" db="EMBL/GenBank/DDBJ databases">
        <title>Draft genome sequences of five Paenibacillus species of dairy origin.</title>
        <authorList>
            <person name="Olajide A.M."/>
            <person name="Chen S."/>
            <person name="Lapointe G."/>
        </authorList>
    </citation>
    <scope>NUCLEOTIDE SEQUENCE [LARGE SCALE GENOMIC DNA]</scope>
    <source>
        <strain evidence="1 2">12CR55</strain>
    </source>
</reference>
<protein>
    <recommendedName>
        <fullName evidence="3">Phage phiEco32-like COOH.NH2 ligase-type 2</fullName>
    </recommendedName>
</protein>
<evidence type="ECO:0000313" key="2">
    <source>
        <dbReference type="Proteomes" id="UP000447876"/>
    </source>
</evidence>
<dbReference type="InterPro" id="IPR025681">
    <property type="entry name" value="COOH-NH2_lig"/>
</dbReference>
<name>A0A7X2Z5Y6_9BACL</name>
<evidence type="ECO:0000313" key="1">
    <source>
        <dbReference type="EMBL" id="MUG47588.1"/>
    </source>
</evidence>
<dbReference type="AlphaFoldDB" id="A0A7X2Z5Y6"/>
<dbReference type="EMBL" id="WNZW01000013">
    <property type="protein sequence ID" value="MUG47588.1"/>
    <property type="molecule type" value="Genomic_DNA"/>
</dbReference>
<accession>A0A7X2Z5Y6</accession>
<gene>
    <name evidence="1" type="ORF">GNP95_21790</name>
</gene>
<proteinExistence type="predicted"/>
<sequence length="529" mass="59519">MRQGRRRRGRLPSFCIKNKKYIPINAGRGGDEKMEGLRPIGTRIQIIRGASAQKLLDEIKALSQSETDKVDSGIRPVSVSRRPLSGSLEWIEIRFSEKNPQVQDGNNSFHTINGHLGEFLASPIAKRQKRLSISGLNAVLASDGVEPQLTRSNRRLLRRFVVQVFHLKATYMAELGVGGTRRPLPQGEEGRRTLLERRLEKTAIRALYALQLEMGEVTLQAGEDGRFTVEQVTASPDYRTEERVMLAANAMWETAEELRKHQGAAKESGPALLLGMDPEFLLFNRATGKVVPASRYLGFSGEAGCDSLRYRGERRFPLVELRPQPAGEPREVLVQLLHAFRVAYRSIEDKKLLWQAGGMPQRGFPLGGHIHFSGIPLTFQLLQVLDNYLALPVAAMEDRRSFGRRPLYGYLGDFRLQPHGGFEYRTLPSFLISPVVTKGVVAIAALIAGNAGQLPRRPLHDEGLHAAFYQGNQERLREVLPQLHDDLKKLADYPRYEGYITPFMEAACSGRTWDETVDIRRSWKLENHS</sequence>
<dbReference type="Pfam" id="PF14395">
    <property type="entry name" value="COOH-NH2_lig"/>
    <property type="match status" value="1"/>
</dbReference>
<dbReference type="OrthoDB" id="2078085at2"/>